<dbReference type="UniPathway" id="UPA00002">
    <property type="reaction ID" value="UER00468"/>
</dbReference>
<organism evidence="8 9">
    <name type="scientific">Ligilactobacillus agilis DSM 20509</name>
    <dbReference type="NCBI Taxonomy" id="1423718"/>
    <lineage>
        <taxon>Bacteria</taxon>
        <taxon>Bacillati</taxon>
        <taxon>Bacillota</taxon>
        <taxon>Bacilli</taxon>
        <taxon>Lactobacillales</taxon>
        <taxon>Lactobacillaceae</taxon>
        <taxon>Ligilactobacillus</taxon>
    </lineage>
</organism>
<dbReference type="GO" id="GO:0005737">
    <property type="term" value="C:cytoplasm"/>
    <property type="evidence" value="ECO:0007669"/>
    <property type="project" value="UniProtKB-SubCell"/>
</dbReference>
<dbReference type="PANTHER" id="PTHR10889:SF1">
    <property type="entry name" value="DEOXYRIBOSE-PHOSPHATE ALDOLASE"/>
    <property type="match status" value="1"/>
</dbReference>
<keyword evidence="2 7" id="KW-0963">Cytoplasm</keyword>
<evidence type="ECO:0000313" key="9">
    <source>
        <dbReference type="Proteomes" id="UP000051008"/>
    </source>
</evidence>
<dbReference type="NCBIfam" id="TIGR00126">
    <property type="entry name" value="deoC"/>
    <property type="match status" value="1"/>
</dbReference>
<protein>
    <recommendedName>
        <fullName evidence="7">Deoxyribose-phosphate aldolase</fullName>
        <shortName evidence="7">DERA</shortName>
        <ecNumber evidence="7">4.1.2.4</ecNumber>
    </recommendedName>
    <alternativeName>
        <fullName evidence="7">2-deoxy-D-ribose 5-phosphate aldolase</fullName>
    </alternativeName>
    <alternativeName>
        <fullName evidence="7">Phosphodeoxyriboaldolase</fullName>
        <shortName evidence="7">Deoxyriboaldolase</shortName>
    </alternativeName>
</protein>
<evidence type="ECO:0000256" key="4">
    <source>
        <dbReference type="ARBA" id="ARBA00023270"/>
    </source>
</evidence>
<keyword evidence="3 7" id="KW-0456">Lyase</keyword>
<dbReference type="GO" id="GO:0004139">
    <property type="term" value="F:deoxyribose-phosphate aldolase activity"/>
    <property type="evidence" value="ECO:0007669"/>
    <property type="project" value="UniProtKB-UniRule"/>
</dbReference>
<proteinExistence type="inferred from homology"/>
<evidence type="ECO:0000256" key="7">
    <source>
        <dbReference type="HAMAP-Rule" id="MF_00114"/>
    </source>
</evidence>
<name>A0A0R2AEP0_9LACO</name>
<feature type="active site" description="Proton donor/acceptor" evidence="7">
    <location>
        <position position="101"/>
    </location>
</feature>
<dbReference type="PANTHER" id="PTHR10889">
    <property type="entry name" value="DEOXYRIBOSE-PHOSPHATE ALDOLASE"/>
    <property type="match status" value="1"/>
</dbReference>
<evidence type="ECO:0000256" key="1">
    <source>
        <dbReference type="ARBA" id="ARBA00010936"/>
    </source>
</evidence>
<comment type="caution">
    <text evidence="8">The sequence shown here is derived from an EMBL/GenBank/DDBJ whole genome shotgun (WGS) entry which is preliminary data.</text>
</comment>
<evidence type="ECO:0000313" key="8">
    <source>
        <dbReference type="EMBL" id="KRM65226.1"/>
    </source>
</evidence>
<keyword evidence="4 7" id="KW-0704">Schiff base</keyword>
<feature type="active site" description="Proton donor/acceptor" evidence="7">
    <location>
        <position position="194"/>
    </location>
</feature>
<dbReference type="EMBL" id="AYYP01000018">
    <property type="protein sequence ID" value="KRM65226.1"/>
    <property type="molecule type" value="Genomic_DNA"/>
</dbReference>
<dbReference type="PATRIC" id="fig|1423718.3.peg.1516"/>
<comment type="function">
    <text evidence="6 7">Catalyzes a reversible aldol reaction between acetaldehyde and D-glyceraldehyde 3-phosphate to generate 2-deoxy-D-ribose 5-phosphate.</text>
</comment>
<comment type="pathway">
    <text evidence="7">Carbohydrate degradation; 2-deoxy-D-ribose 1-phosphate degradation; D-glyceraldehyde 3-phosphate and acetaldehyde from 2-deoxy-alpha-D-ribose 1-phosphate: step 2/2.</text>
</comment>
<dbReference type="EC" id="4.1.2.4" evidence="7"/>
<dbReference type="Gene3D" id="3.20.20.70">
    <property type="entry name" value="Aldolase class I"/>
    <property type="match status" value="1"/>
</dbReference>
<keyword evidence="9" id="KW-1185">Reference proteome</keyword>
<dbReference type="InterPro" id="IPR011343">
    <property type="entry name" value="DeoC"/>
</dbReference>
<sequence length="227" mass="24964">MDVVYFYITRRIVMLNKIIDHTILKADASKDDVLKVVAEAKKYEFYSVMVNPCWVSMVHQELADTEIKTATVIGFPLGATTITAKKAEMQTAINDGADELDIVWNIGKFKSKDVEYIKKELDILVNVAHENDKLIKVIIETALLTEDELKKASILVMNSGADFIKTSTGFATRGATIDDIKIIKEIVGDNIAIKASGGIHSAEFANELVRLGATRIGTSSSVKIVTQ</sequence>
<feature type="active site" description="Schiff-base intermediate with acetaldehyde" evidence="7">
    <location>
        <position position="165"/>
    </location>
</feature>
<evidence type="ECO:0000256" key="6">
    <source>
        <dbReference type="ARBA" id="ARBA00056337"/>
    </source>
</evidence>
<comment type="catalytic activity">
    <reaction evidence="5 7">
        <text>2-deoxy-D-ribose 5-phosphate = D-glyceraldehyde 3-phosphate + acetaldehyde</text>
        <dbReference type="Rhea" id="RHEA:12821"/>
        <dbReference type="ChEBI" id="CHEBI:15343"/>
        <dbReference type="ChEBI" id="CHEBI:59776"/>
        <dbReference type="ChEBI" id="CHEBI:62877"/>
        <dbReference type="EC" id="4.1.2.4"/>
    </reaction>
</comment>
<evidence type="ECO:0000256" key="5">
    <source>
        <dbReference type="ARBA" id="ARBA00048791"/>
    </source>
</evidence>
<dbReference type="SMART" id="SM01133">
    <property type="entry name" value="DeoC"/>
    <property type="match status" value="1"/>
</dbReference>
<dbReference type="GO" id="GO:0006018">
    <property type="term" value="P:2-deoxyribose 1-phosphate catabolic process"/>
    <property type="evidence" value="ECO:0007669"/>
    <property type="project" value="UniProtKB-UniRule"/>
</dbReference>
<dbReference type="InterPro" id="IPR002915">
    <property type="entry name" value="DeoC/FbaB/LacD_aldolase"/>
</dbReference>
<dbReference type="FunFam" id="3.20.20.70:FF:000044">
    <property type="entry name" value="Deoxyribose-phosphate aldolase"/>
    <property type="match status" value="1"/>
</dbReference>
<reference evidence="8 9" key="1">
    <citation type="journal article" date="2015" name="Genome Announc.">
        <title>Expanding the biotechnology potential of lactobacilli through comparative genomics of 213 strains and associated genera.</title>
        <authorList>
            <person name="Sun Z."/>
            <person name="Harris H.M."/>
            <person name="McCann A."/>
            <person name="Guo C."/>
            <person name="Argimon S."/>
            <person name="Zhang W."/>
            <person name="Yang X."/>
            <person name="Jeffery I.B."/>
            <person name="Cooney J.C."/>
            <person name="Kagawa T.F."/>
            <person name="Liu W."/>
            <person name="Song Y."/>
            <person name="Salvetti E."/>
            <person name="Wrobel A."/>
            <person name="Rasinkangas P."/>
            <person name="Parkhill J."/>
            <person name="Rea M.C."/>
            <person name="O'Sullivan O."/>
            <person name="Ritari J."/>
            <person name="Douillard F.P."/>
            <person name="Paul Ross R."/>
            <person name="Yang R."/>
            <person name="Briner A.E."/>
            <person name="Felis G.E."/>
            <person name="de Vos W.M."/>
            <person name="Barrangou R."/>
            <person name="Klaenhammer T.R."/>
            <person name="Caufield P.W."/>
            <person name="Cui Y."/>
            <person name="Zhang H."/>
            <person name="O'Toole P.W."/>
        </authorList>
    </citation>
    <scope>NUCLEOTIDE SEQUENCE [LARGE SCALE GENOMIC DNA]</scope>
    <source>
        <strain evidence="8 9">DSM 20509</strain>
    </source>
</reference>
<gene>
    <name evidence="7" type="primary">deoC</name>
    <name evidence="8" type="ORF">FC14_GL001452</name>
</gene>
<evidence type="ECO:0000256" key="2">
    <source>
        <dbReference type="ARBA" id="ARBA00022490"/>
    </source>
</evidence>
<dbReference type="GO" id="GO:0009264">
    <property type="term" value="P:deoxyribonucleotide catabolic process"/>
    <property type="evidence" value="ECO:0007669"/>
    <property type="project" value="UniProtKB-UniRule"/>
</dbReference>
<dbReference type="InterPro" id="IPR013785">
    <property type="entry name" value="Aldolase_TIM"/>
</dbReference>
<dbReference type="InterPro" id="IPR028581">
    <property type="entry name" value="DeoC_typeI"/>
</dbReference>
<dbReference type="CDD" id="cd00959">
    <property type="entry name" value="DeoC"/>
    <property type="match status" value="1"/>
</dbReference>
<dbReference type="Pfam" id="PF01791">
    <property type="entry name" value="DeoC"/>
    <property type="match status" value="1"/>
</dbReference>
<dbReference type="GO" id="GO:0016052">
    <property type="term" value="P:carbohydrate catabolic process"/>
    <property type="evidence" value="ECO:0007669"/>
    <property type="project" value="TreeGrafter"/>
</dbReference>
<evidence type="ECO:0000256" key="3">
    <source>
        <dbReference type="ARBA" id="ARBA00023239"/>
    </source>
</evidence>
<comment type="subcellular location">
    <subcellularLocation>
        <location evidence="7">Cytoplasm</location>
    </subcellularLocation>
</comment>
<dbReference type="SUPFAM" id="SSF51569">
    <property type="entry name" value="Aldolase"/>
    <property type="match status" value="1"/>
</dbReference>
<dbReference type="AlphaFoldDB" id="A0A0R2AEP0"/>
<dbReference type="PIRSF" id="PIRSF001357">
    <property type="entry name" value="DeoC"/>
    <property type="match status" value="1"/>
</dbReference>
<comment type="similarity">
    <text evidence="1 7">Belongs to the DeoC/FbaB aldolase family. DeoC type 1 subfamily.</text>
</comment>
<dbReference type="OrthoDB" id="9778711at2"/>
<dbReference type="Proteomes" id="UP000051008">
    <property type="component" value="Unassembled WGS sequence"/>
</dbReference>
<dbReference type="HAMAP" id="MF_00114">
    <property type="entry name" value="DeoC_type1"/>
    <property type="match status" value="1"/>
</dbReference>
<accession>A0A0R2AEP0</accession>